<accession>C1DYV5</accession>
<name>C1DYV5_MICCC</name>
<feature type="compositionally biased region" description="Low complexity" evidence="1">
    <location>
        <begin position="12"/>
        <end position="23"/>
    </location>
</feature>
<dbReference type="STRING" id="296587.C1DYV5"/>
<dbReference type="InterPro" id="IPR005069">
    <property type="entry name" value="Nucl-diP-sugar_transferase"/>
</dbReference>
<feature type="domain" description="Nucleotide-diphospho-sugar transferase" evidence="2">
    <location>
        <begin position="189"/>
        <end position="407"/>
    </location>
</feature>
<dbReference type="eggNOG" id="ENOG502QRD4">
    <property type="taxonomic scope" value="Eukaryota"/>
</dbReference>
<dbReference type="InParanoid" id="C1DYV5"/>
<protein>
    <recommendedName>
        <fullName evidence="2">Nucleotide-diphospho-sugar transferase domain-containing protein</fullName>
    </recommendedName>
</protein>
<keyword evidence="4" id="KW-1185">Reference proteome</keyword>
<dbReference type="InterPro" id="IPR044290">
    <property type="entry name" value="RRA1/2/3"/>
</dbReference>
<dbReference type="RefSeq" id="XP_002500237.1">
    <property type="nucleotide sequence ID" value="XM_002500191.1"/>
</dbReference>
<dbReference type="OrthoDB" id="498615at2759"/>
<dbReference type="GO" id="GO:0016757">
    <property type="term" value="F:glycosyltransferase activity"/>
    <property type="evidence" value="ECO:0007669"/>
    <property type="project" value="InterPro"/>
</dbReference>
<dbReference type="KEGG" id="mis:MICPUN_107680"/>
<dbReference type="GeneID" id="8241427"/>
<organism evidence="3 4">
    <name type="scientific">Micromonas commoda (strain RCC299 / NOUM17 / CCMP2709)</name>
    <name type="common">Picoplanktonic green alga</name>
    <dbReference type="NCBI Taxonomy" id="296587"/>
    <lineage>
        <taxon>Eukaryota</taxon>
        <taxon>Viridiplantae</taxon>
        <taxon>Chlorophyta</taxon>
        <taxon>Mamiellophyceae</taxon>
        <taxon>Mamiellales</taxon>
        <taxon>Mamiellaceae</taxon>
        <taxon>Micromonas</taxon>
    </lineage>
</organism>
<dbReference type="Pfam" id="PF03407">
    <property type="entry name" value="Nucleotid_trans"/>
    <property type="match status" value="1"/>
</dbReference>
<dbReference type="FunCoup" id="C1DYV5">
    <property type="interactions" value="374"/>
</dbReference>
<evidence type="ECO:0000313" key="4">
    <source>
        <dbReference type="Proteomes" id="UP000002009"/>
    </source>
</evidence>
<proteinExistence type="predicted"/>
<gene>
    <name evidence="3" type="ORF">MICPUN_107680</name>
</gene>
<evidence type="ECO:0000313" key="3">
    <source>
        <dbReference type="EMBL" id="ACO61495.1"/>
    </source>
</evidence>
<evidence type="ECO:0000256" key="1">
    <source>
        <dbReference type="SAM" id="MobiDB-lite"/>
    </source>
</evidence>
<dbReference type="EMBL" id="CP001323">
    <property type="protein sequence ID" value="ACO61495.1"/>
    <property type="molecule type" value="Genomic_DNA"/>
</dbReference>
<reference evidence="3 4" key="1">
    <citation type="journal article" date="2009" name="Science">
        <title>Green evolution and dynamic adaptations revealed by genomes of the marine picoeukaryotes Micromonas.</title>
        <authorList>
            <person name="Worden A.Z."/>
            <person name="Lee J.H."/>
            <person name="Mock T."/>
            <person name="Rouze P."/>
            <person name="Simmons M.P."/>
            <person name="Aerts A.L."/>
            <person name="Allen A.E."/>
            <person name="Cuvelier M.L."/>
            <person name="Derelle E."/>
            <person name="Everett M.V."/>
            <person name="Foulon E."/>
            <person name="Grimwood J."/>
            <person name="Gundlach H."/>
            <person name="Henrissat B."/>
            <person name="Napoli C."/>
            <person name="McDonald S.M."/>
            <person name="Parker M.S."/>
            <person name="Rombauts S."/>
            <person name="Salamov A."/>
            <person name="Von Dassow P."/>
            <person name="Badger J.H."/>
            <person name="Coutinho P.M."/>
            <person name="Demir E."/>
            <person name="Dubchak I."/>
            <person name="Gentemann C."/>
            <person name="Eikrem W."/>
            <person name="Gready J.E."/>
            <person name="John U."/>
            <person name="Lanier W."/>
            <person name="Lindquist E.A."/>
            <person name="Lucas S."/>
            <person name="Mayer K.F."/>
            <person name="Moreau H."/>
            <person name="Not F."/>
            <person name="Otillar R."/>
            <person name="Panaud O."/>
            <person name="Pangilinan J."/>
            <person name="Paulsen I."/>
            <person name="Piegu B."/>
            <person name="Poliakov A."/>
            <person name="Robbens S."/>
            <person name="Schmutz J."/>
            <person name="Toulza E."/>
            <person name="Wyss T."/>
            <person name="Zelensky A."/>
            <person name="Zhou K."/>
            <person name="Armbrust E.V."/>
            <person name="Bhattacharya D."/>
            <person name="Goodenough U.W."/>
            <person name="Van de Peer Y."/>
            <person name="Grigoriev I.V."/>
        </authorList>
    </citation>
    <scope>NUCLEOTIDE SEQUENCE [LARGE SCALE GENOMIC DNA]</scope>
    <source>
        <strain evidence="4">RCC299 / NOUM17</strain>
    </source>
</reference>
<feature type="region of interest" description="Disordered" evidence="1">
    <location>
        <begin position="96"/>
        <end position="117"/>
    </location>
</feature>
<feature type="region of interest" description="Disordered" evidence="1">
    <location>
        <begin position="1"/>
        <end position="23"/>
    </location>
</feature>
<dbReference type="CAZy" id="GT77">
    <property type="family name" value="Glycosyltransferase Family 77"/>
</dbReference>
<sequence length="439" mass="48226">MALSPLHTPLKGSRANARGSSGGADSRILTALFLGVAAGALASTVTEWARPAPSPAIGNFGTQAAGCPECPKCDGPEPIEASSGHPPAKLSKYAQLRDSEHASDGASSSRALSVGGVTNDRLMPGEWWTPKTAPAATGAEKGDETLKAILEEIAPDGEVLAAVSNKALINEKGDYGMLRTWLDGVQRSKVKNYLVICLDETVAGTMKKLGVPYWHRERKALADGDETNHGISAQKFHILREFLVLGYSVLLSDVDIVTLDNPFDHLYRDSDVEGLSDGYDERTAYGWNDGIDDPKMGWARYAQTMRVFAMNSGLFYLKPSDRTVQFMDGITARLERAKEWDQAVYNEEMFFPSHGDHVNPGVTTRVMEIDVFMNSKTLFVAARHDKKRMRNLKPAMVHVNYHPDKWERMKAIWAYFVDGKKKALDAFPDGSCKNAPDCR</sequence>
<dbReference type="GO" id="GO:0080147">
    <property type="term" value="P:root hair cell development"/>
    <property type="evidence" value="ECO:0007669"/>
    <property type="project" value="InterPro"/>
</dbReference>
<dbReference type="AlphaFoldDB" id="C1DYV5"/>
<dbReference type="OMA" id="ACESTER"/>
<dbReference type="PANTHER" id="PTHR46581:SF3">
    <property type="entry name" value="ARABINOSYLTRANSFERASE RRA3"/>
    <property type="match status" value="1"/>
</dbReference>
<evidence type="ECO:0000259" key="2">
    <source>
        <dbReference type="Pfam" id="PF03407"/>
    </source>
</evidence>
<dbReference type="Proteomes" id="UP000002009">
    <property type="component" value="Chromosome 2"/>
</dbReference>
<dbReference type="PANTHER" id="PTHR46581">
    <property type="entry name" value="ARABINOSYLTRANSFERASE RRA3"/>
    <property type="match status" value="1"/>
</dbReference>